<protein>
    <recommendedName>
        <fullName evidence="1">Insertion element IS150 protein InsJ-like helix-turn-helix domain-containing protein</fullName>
    </recommendedName>
</protein>
<dbReference type="RefSeq" id="WP_068697099.1">
    <property type="nucleotide sequence ID" value="NZ_CP014167.1"/>
</dbReference>
<evidence type="ECO:0000313" key="2">
    <source>
        <dbReference type="EMBL" id="ANS75446.1"/>
    </source>
</evidence>
<feature type="domain" description="Insertion element IS150 protein InsJ-like helix-turn-helix" evidence="1">
    <location>
        <begin position="17"/>
        <end position="66"/>
    </location>
</feature>
<dbReference type="EMBL" id="CP014167">
    <property type="protein sequence ID" value="ANS75446.1"/>
    <property type="molecule type" value="Genomic_DNA"/>
</dbReference>
<dbReference type="InterPro" id="IPR009057">
    <property type="entry name" value="Homeodomain-like_sf"/>
</dbReference>
<dbReference type="InterPro" id="IPR055247">
    <property type="entry name" value="InsJ-like_HTH"/>
</dbReference>
<accession>A0A1B1N212</accession>
<evidence type="ECO:0000313" key="3">
    <source>
        <dbReference type="Proteomes" id="UP000092573"/>
    </source>
</evidence>
<dbReference type="KEGG" id="pyg:AWM70_13200"/>
<gene>
    <name evidence="2" type="ORF">AWM70_13200</name>
</gene>
<dbReference type="AlphaFoldDB" id="A0A1B1N212"/>
<keyword evidence="3" id="KW-1185">Reference proteome</keyword>
<organism evidence="2 3">
    <name type="scientific">Paenibacillus yonginensis</name>
    <dbReference type="NCBI Taxonomy" id="1462996"/>
    <lineage>
        <taxon>Bacteria</taxon>
        <taxon>Bacillati</taxon>
        <taxon>Bacillota</taxon>
        <taxon>Bacilli</taxon>
        <taxon>Bacillales</taxon>
        <taxon>Paenibacillaceae</taxon>
        <taxon>Paenibacillus</taxon>
    </lineage>
</organism>
<name>A0A1B1N212_9BACL</name>
<sequence length="66" mass="7972">MPAKKGQKFKLYSEETKKQAIQMKLQGKTHREIMKELNINDKGRLKVWMRKYKKLGEFSFLDQRGR</sequence>
<dbReference type="SUPFAM" id="SSF46689">
    <property type="entry name" value="Homeodomain-like"/>
    <property type="match status" value="1"/>
</dbReference>
<evidence type="ECO:0000259" key="1">
    <source>
        <dbReference type="Pfam" id="PF13518"/>
    </source>
</evidence>
<dbReference type="Pfam" id="PF13518">
    <property type="entry name" value="HTH_28"/>
    <property type="match status" value="1"/>
</dbReference>
<reference evidence="2 3" key="1">
    <citation type="submission" date="2016-01" db="EMBL/GenBank/DDBJ databases">
        <title>Complete Genome Sequence of Paenibacillus yonginensis DCY84, a novel Plant Growth-Promoting Bacteria with Elicitation of Induced Systemic Resistance.</title>
        <authorList>
            <person name="Kim Y.J."/>
            <person name="Yang D.C."/>
            <person name="Sukweenadhi J."/>
        </authorList>
    </citation>
    <scope>NUCLEOTIDE SEQUENCE [LARGE SCALE GENOMIC DNA]</scope>
    <source>
        <strain evidence="2 3">DCY84</strain>
    </source>
</reference>
<proteinExistence type="predicted"/>
<dbReference type="OrthoDB" id="2476570at2"/>
<dbReference type="Proteomes" id="UP000092573">
    <property type="component" value="Chromosome"/>
</dbReference>